<feature type="transmembrane region" description="Helical" evidence="5">
    <location>
        <begin position="117"/>
        <end position="136"/>
    </location>
</feature>
<feature type="domain" description="O-antigen ligase-related" evidence="6">
    <location>
        <begin position="181"/>
        <end position="315"/>
    </location>
</feature>
<comment type="subcellular location">
    <subcellularLocation>
        <location evidence="1">Membrane</location>
        <topology evidence="1">Multi-pass membrane protein</topology>
    </subcellularLocation>
</comment>
<feature type="transmembrane region" description="Helical" evidence="5">
    <location>
        <begin position="299"/>
        <end position="322"/>
    </location>
</feature>
<evidence type="ECO:0000256" key="1">
    <source>
        <dbReference type="ARBA" id="ARBA00004141"/>
    </source>
</evidence>
<dbReference type="OrthoDB" id="9806320at2"/>
<evidence type="ECO:0000313" key="7">
    <source>
        <dbReference type="EMBL" id="TDW07780.1"/>
    </source>
</evidence>
<dbReference type="GO" id="GO:0016020">
    <property type="term" value="C:membrane"/>
    <property type="evidence" value="ECO:0007669"/>
    <property type="project" value="UniProtKB-SubCell"/>
</dbReference>
<dbReference type="Pfam" id="PF04932">
    <property type="entry name" value="Wzy_C"/>
    <property type="match status" value="1"/>
</dbReference>
<keyword evidence="7" id="KW-0436">Ligase</keyword>
<feature type="transmembrane region" description="Helical" evidence="5">
    <location>
        <begin position="16"/>
        <end position="47"/>
    </location>
</feature>
<organism evidence="7 8">
    <name type="scientific">Halanaerobium saccharolyticum</name>
    <dbReference type="NCBI Taxonomy" id="43595"/>
    <lineage>
        <taxon>Bacteria</taxon>
        <taxon>Bacillati</taxon>
        <taxon>Bacillota</taxon>
        <taxon>Clostridia</taxon>
        <taxon>Halanaerobiales</taxon>
        <taxon>Halanaerobiaceae</taxon>
        <taxon>Halanaerobium</taxon>
    </lineage>
</organism>
<gene>
    <name evidence="7" type="ORF">C8C77_101253</name>
</gene>
<feature type="transmembrane region" description="Helical" evidence="5">
    <location>
        <begin position="148"/>
        <end position="166"/>
    </location>
</feature>
<feature type="transmembrane region" description="Helical" evidence="5">
    <location>
        <begin position="83"/>
        <end position="105"/>
    </location>
</feature>
<evidence type="ECO:0000256" key="5">
    <source>
        <dbReference type="SAM" id="Phobius"/>
    </source>
</evidence>
<dbReference type="AlphaFoldDB" id="A0A4R7Z9H4"/>
<evidence type="ECO:0000313" key="8">
    <source>
        <dbReference type="Proteomes" id="UP000294697"/>
    </source>
</evidence>
<dbReference type="InterPro" id="IPR007016">
    <property type="entry name" value="O-antigen_ligase-rel_domated"/>
</dbReference>
<dbReference type="GO" id="GO:0016874">
    <property type="term" value="F:ligase activity"/>
    <property type="evidence" value="ECO:0007669"/>
    <property type="project" value="UniProtKB-KW"/>
</dbReference>
<dbReference type="InterPro" id="IPR051533">
    <property type="entry name" value="WaaL-like"/>
</dbReference>
<reference evidence="7 8" key="1">
    <citation type="submission" date="2019-03" db="EMBL/GenBank/DDBJ databases">
        <title>Subsurface microbial communities from deep shales in Ohio and West Virginia, USA.</title>
        <authorList>
            <person name="Wrighton K."/>
        </authorList>
    </citation>
    <scope>NUCLEOTIDE SEQUENCE [LARGE SCALE GENOMIC DNA]</scope>
    <source>
        <strain evidence="7 8">MSL9.2</strain>
    </source>
</reference>
<proteinExistence type="predicted"/>
<keyword evidence="2 5" id="KW-0812">Transmembrane</keyword>
<feature type="transmembrane region" description="Helical" evidence="5">
    <location>
        <begin position="196"/>
        <end position="212"/>
    </location>
</feature>
<dbReference type="RefSeq" id="WP_111571163.1">
    <property type="nucleotide sequence ID" value="NZ_QLME01000002.1"/>
</dbReference>
<evidence type="ECO:0000256" key="2">
    <source>
        <dbReference type="ARBA" id="ARBA00022692"/>
    </source>
</evidence>
<keyword evidence="3 5" id="KW-1133">Transmembrane helix</keyword>
<comment type="caution">
    <text evidence="7">The sequence shown here is derived from an EMBL/GenBank/DDBJ whole genome shotgun (WGS) entry which is preliminary data.</text>
</comment>
<feature type="transmembrane region" description="Helical" evidence="5">
    <location>
        <begin position="363"/>
        <end position="382"/>
    </location>
</feature>
<protein>
    <submittedName>
        <fullName evidence="7">O-antigen ligase</fullName>
    </submittedName>
</protein>
<feature type="transmembrane region" description="Helical" evidence="5">
    <location>
        <begin position="173"/>
        <end position="190"/>
    </location>
</feature>
<feature type="transmembrane region" description="Helical" evidence="5">
    <location>
        <begin position="217"/>
        <end position="237"/>
    </location>
</feature>
<dbReference type="PANTHER" id="PTHR37422">
    <property type="entry name" value="TEICHURONIC ACID BIOSYNTHESIS PROTEIN TUAE"/>
    <property type="match status" value="1"/>
</dbReference>
<evidence type="ECO:0000256" key="4">
    <source>
        <dbReference type="ARBA" id="ARBA00023136"/>
    </source>
</evidence>
<keyword evidence="4 5" id="KW-0472">Membrane</keyword>
<feature type="transmembrane region" description="Helical" evidence="5">
    <location>
        <begin position="59"/>
        <end position="77"/>
    </location>
</feature>
<evidence type="ECO:0000259" key="6">
    <source>
        <dbReference type="Pfam" id="PF04932"/>
    </source>
</evidence>
<dbReference type="PANTHER" id="PTHR37422:SF17">
    <property type="entry name" value="O-ANTIGEN LIGASE"/>
    <property type="match status" value="1"/>
</dbReference>
<dbReference type="Proteomes" id="UP000294697">
    <property type="component" value="Unassembled WGS sequence"/>
</dbReference>
<sequence>MFAISQEKYLFILKTLIYLLAFVIPISLGGLNTVSVILFLLFIFYIIRYKTLKFWDDDLSKGIFLFTLSILISYFFAYNKKSVVEFFVSPYLKYFLLFFVIVNTLKEKKDILNVLKLYWISSLIGALFSLYEYLVLNINRVSGFTHNANRLGSSMMIFALFNYGILLNSKKKSVKLIGFIGIVISVSSLFASASRGALLGLLFGLFIMTIITRKKNFIILIILLILISVFMPTSFLVRINKIVDFESNNVQQRLLMYPAGLKVFKDNFLTGIGLNNSRNIFDHYKFPRLTNNYKHLHNLFLNTAVEQGILGLISLIYIIYVVFKYTVKDYRKNIDFYNLSFMGIFAGQMIQNIFDVTMYGDEVGFIIVLLGSIMFIKSKYIIKFEEFIDIK</sequence>
<accession>A0A4R7Z9H4</accession>
<name>A0A4R7Z9H4_9FIRM</name>
<evidence type="ECO:0000256" key="3">
    <source>
        <dbReference type="ARBA" id="ARBA00022989"/>
    </source>
</evidence>
<dbReference type="EMBL" id="SODA01000001">
    <property type="protein sequence ID" value="TDW07780.1"/>
    <property type="molecule type" value="Genomic_DNA"/>
</dbReference>
<feature type="transmembrane region" description="Helical" evidence="5">
    <location>
        <begin position="334"/>
        <end position="351"/>
    </location>
</feature>